<reference evidence="2 3" key="1">
    <citation type="submission" date="2015-04" db="EMBL/GenBank/DDBJ databases">
        <authorList>
            <person name="Syromyatnikov M.Y."/>
            <person name="Popov V.N."/>
        </authorList>
    </citation>
    <scope>NUCLEOTIDE SEQUENCE [LARGE SCALE GENOMIC DNA]</scope>
</reference>
<keyword evidence="1" id="KW-1133">Transmembrane helix</keyword>
<dbReference type="EMBL" id="CVRI01000020">
    <property type="protein sequence ID" value="CRK90650.1"/>
    <property type="molecule type" value="Genomic_DNA"/>
</dbReference>
<evidence type="ECO:0000256" key="1">
    <source>
        <dbReference type="SAM" id="Phobius"/>
    </source>
</evidence>
<evidence type="ECO:0000313" key="2">
    <source>
        <dbReference type="EMBL" id="CRK90650.1"/>
    </source>
</evidence>
<keyword evidence="3" id="KW-1185">Reference proteome</keyword>
<feature type="transmembrane region" description="Helical" evidence="1">
    <location>
        <begin position="55"/>
        <end position="74"/>
    </location>
</feature>
<keyword evidence="1" id="KW-0472">Membrane</keyword>
<gene>
    <name evidence="2" type="ORF">CLUMA_CG004351</name>
</gene>
<organism evidence="2 3">
    <name type="scientific">Clunio marinus</name>
    <dbReference type="NCBI Taxonomy" id="568069"/>
    <lineage>
        <taxon>Eukaryota</taxon>
        <taxon>Metazoa</taxon>
        <taxon>Ecdysozoa</taxon>
        <taxon>Arthropoda</taxon>
        <taxon>Hexapoda</taxon>
        <taxon>Insecta</taxon>
        <taxon>Pterygota</taxon>
        <taxon>Neoptera</taxon>
        <taxon>Endopterygota</taxon>
        <taxon>Diptera</taxon>
        <taxon>Nematocera</taxon>
        <taxon>Chironomoidea</taxon>
        <taxon>Chironomidae</taxon>
        <taxon>Clunio</taxon>
    </lineage>
</organism>
<accession>A0A1J1HSX5</accession>
<dbReference type="AlphaFoldDB" id="A0A1J1HSX5"/>
<proteinExistence type="predicted"/>
<protein>
    <submittedName>
        <fullName evidence="2">CLUMA_CG004351, isoform A</fullName>
    </submittedName>
</protein>
<name>A0A1J1HSX5_9DIPT</name>
<evidence type="ECO:0000313" key="3">
    <source>
        <dbReference type="Proteomes" id="UP000183832"/>
    </source>
</evidence>
<keyword evidence="1" id="KW-0812">Transmembrane</keyword>
<sequence>MLVRTEYSPLQKISTMLYACNLWNYQAICDVFPFACSQLSLYLTPLCLNKRMTELLIFQHGLNMMASSVLFAFIKKTRRKSGNFFDDHHRNLI</sequence>
<dbReference type="Proteomes" id="UP000183832">
    <property type="component" value="Unassembled WGS sequence"/>
</dbReference>